<name>A0A2H0DXG5_9BACT</name>
<dbReference type="Gene3D" id="3.40.50.150">
    <property type="entry name" value="Vaccinia Virus protein VP39"/>
    <property type="match status" value="1"/>
</dbReference>
<comment type="caution">
    <text evidence="1">The sequence shown here is derived from an EMBL/GenBank/DDBJ whole genome shotgun (WGS) entry which is preliminary data.</text>
</comment>
<dbReference type="Pfam" id="PF03269">
    <property type="entry name" value="DUF268"/>
    <property type="match status" value="1"/>
</dbReference>
<dbReference type="SUPFAM" id="SSF53335">
    <property type="entry name" value="S-adenosyl-L-methionine-dependent methyltransferases"/>
    <property type="match status" value="1"/>
</dbReference>
<proteinExistence type="predicted"/>
<evidence type="ECO:0008006" key="3">
    <source>
        <dbReference type="Google" id="ProtNLM"/>
    </source>
</evidence>
<dbReference type="Proteomes" id="UP000231143">
    <property type="component" value="Unassembled WGS sequence"/>
</dbReference>
<sequence length="254" mass="29436">MKEILKKIPFLKIIVVYSKTIKNKQNFLQKTHLFFNFLKDFSLYSKLEKNIEIKAKTEDLFPRIYDNTADTKIDPIYYLQSTWCAEKIFKAKPVEHYDVGSHYLMVGIISKFVPTTMVDIRPLSVNLDSLSFIKGDITHLPFENDSINSLSSICVIEHIGLGRYGDPLDQFGTEKSAKELSRVLSNGGSLYISVPVDSKSKVYFNAHRAFTRDYILGLFKDLNLIEERYIYGKQFYNEYNSTKGFGTGLYYFRK</sequence>
<gene>
    <name evidence="1" type="ORF">COW81_03315</name>
</gene>
<dbReference type="InterPro" id="IPR029063">
    <property type="entry name" value="SAM-dependent_MTases_sf"/>
</dbReference>
<organism evidence="1 2">
    <name type="scientific">Candidatus Campbellbacteria bacterium CG22_combo_CG10-13_8_21_14_all_36_13</name>
    <dbReference type="NCBI Taxonomy" id="1974529"/>
    <lineage>
        <taxon>Bacteria</taxon>
        <taxon>Candidatus Campbelliibacteriota</taxon>
    </lineage>
</organism>
<reference evidence="1 2" key="1">
    <citation type="submission" date="2017-09" db="EMBL/GenBank/DDBJ databases">
        <title>Depth-based differentiation of microbial function through sediment-hosted aquifers and enrichment of novel symbionts in the deep terrestrial subsurface.</title>
        <authorList>
            <person name="Probst A.J."/>
            <person name="Ladd B."/>
            <person name="Jarett J.K."/>
            <person name="Geller-Mcgrath D.E."/>
            <person name="Sieber C.M."/>
            <person name="Emerson J.B."/>
            <person name="Anantharaman K."/>
            <person name="Thomas B.C."/>
            <person name="Malmstrom R."/>
            <person name="Stieglmeier M."/>
            <person name="Klingl A."/>
            <person name="Woyke T."/>
            <person name="Ryan C.M."/>
            <person name="Banfield J.F."/>
        </authorList>
    </citation>
    <scope>NUCLEOTIDE SEQUENCE [LARGE SCALE GENOMIC DNA]</scope>
    <source>
        <strain evidence="1">CG22_combo_CG10-13_8_21_14_all_36_13</strain>
    </source>
</reference>
<dbReference type="EMBL" id="PCTT01000044">
    <property type="protein sequence ID" value="PIP86866.1"/>
    <property type="molecule type" value="Genomic_DNA"/>
</dbReference>
<protein>
    <recommendedName>
        <fullName evidence="3">DUF268 domain-containing protein</fullName>
    </recommendedName>
</protein>
<evidence type="ECO:0000313" key="2">
    <source>
        <dbReference type="Proteomes" id="UP000231143"/>
    </source>
</evidence>
<evidence type="ECO:0000313" key="1">
    <source>
        <dbReference type="EMBL" id="PIP86866.1"/>
    </source>
</evidence>
<dbReference type="AlphaFoldDB" id="A0A2H0DXG5"/>
<dbReference type="InterPro" id="IPR004951">
    <property type="entry name" value="DUF268_CAE_spp"/>
</dbReference>
<accession>A0A2H0DXG5</accession>